<name>A0A2T0FK65_9ASCO</name>
<evidence type="ECO:0000256" key="5">
    <source>
        <dbReference type="ARBA" id="ARBA00023242"/>
    </source>
</evidence>
<feature type="domain" description="SANT" evidence="11">
    <location>
        <begin position="297"/>
        <end position="348"/>
    </location>
</feature>
<evidence type="ECO:0000259" key="10">
    <source>
        <dbReference type="PROSITE" id="PS50934"/>
    </source>
</evidence>
<keyword evidence="13" id="KW-1185">Reference proteome</keyword>
<dbReference type="PROSITE" id="PS50934">
    <property type="entry name" value="SWIRM"/>
    <property type="match status" value="1"/>
</dbReference>
<dbReference type="PROSITE" id="PS50090">
    <property type="entry name" value="MYB_LIKE"/>
    <property type="match status" value="1"/>
</dbReference>
<reference evidence="12 13" key="1">
    <citation type="submission" date="2017-04" db="EMBL/GenBank/DDBJ databases">
        <title>Genome sequencing of [Candida] sorbophila.</title>
        <authorList>
            <person name="Ahn J.O."/>
        </authorList>
    </citation>
    <scope>NUCLEOTIDE SEQUENCE [LARGE SCALE GENOMIC DNA]</scope>
    <source>
        <strain evidence="12 13">DS02</strain>
    </source>
</reference>
<dbReference type="AlphaFoldDB" id="A0A2T0FK65"/>
<dbReference type="FunFam" id="1.10.10.10:FF:000020">
    <property type="entry name" value="SWI/SNF complex subunit SMARCC2 isoform c"/>
    <property type="match status" value="1"/>
</dbReference>
<dbReference type="Pfam" id="PF00249">
    <property type="entry name" value="Myb_DNA-binding"/>
    <property type="match status" value="1"/>
</dbReference>
<evidence type="ECO:0000256" key="4">
    <source>
        <dbReference type="ARBA" id="ARBA00023163"/>
    </source>
</evidence>
<evidence type="ECO:0000259" key="9">
    <source>
        <dbReference type="PROSITE" id="PS50090"/>
    </source>
</evidence>
<feature type="compositionally biased region" description="Polar residues" evidence="8">
    <location>
        <begin position="16"/>
        <end position="37"/>
    </location>
</feature>
<dbReference type="Proteomes" id="UP000238350">
    <property type="component" value="Unassembled WGS sequence"/>
</dbReference>
<evidence type="ECO:0000256" key="1">
    <source>
        <dbReference type="ARBA" id="ARBA00004123"/>
    </source>
</evidence>
<dbReference type="OrthoDB" id="118550at2759"/>
<dbReference type="Pfam" id="PF16495">
    <property type="entry name" value="SWIRM-assoc_1"/>
    <property type="match status" value="1"/>
</dbReference>
<comment type="subcellular location">
    <subcellularLocation>
        <location evidence="1">Nucleus</location>
    </subcellularLocation>
</comment>
<dbReference type="InterPro" id="IPR009057">
    <property type="entry name" value="Homeodomain-like_sf"/>
</dbReference>
<keyword evidence="5" id="KW-0539">Nucleus</keyword>
<dbReference type="PROSITE" id="PS51293">
    <property type="entry name" value="SANT"/>
    <property type="match status" value="1"/>
</dbReference>
<dbReference type="Pfam" id="PF04433">
    <property type="entry name" value="SWIRM"/>
    <property type="match status" value="1"/>
</dbReference>
<dbReference type="GO" id="GO:0006355">
    <property type="term" value="P:regulation of DNA-templated transcription"/>
    <property type="evidence" value="ECO:0007669"/>
    <property type="project" value="UniProtKB-ARBA"/>
</dbReference>
<organism evidence="12 13">
    <name type="scientific">Wickerhamiella sorbophila</name>
    <dbReference type="NCBI Taxonomy" id="45607"/>
    <lineage>
        <taxon>Eukaryota</taxon>
        <taxon>Fungi</taxon>
        <taxon>Dikarya</taxon>
        <taxon>Ascomycota</taxon>
        <taxon>Saccharomycotina</taxon>
        <taxon>Dipodascomycetes</taxon>
        <taxon>Dipodascales</taxon>
        <taxon>Trichomonascaceae</taxon>
        <taxon>Wickerhamiella</taxon>
    </lineage>
</organism>
<dbReference type="SMART" id="SM00717">
    <property type="entry name" value="SANT"/>
    <property type="match status" value="1"/>
</dbReference>
<dbReference type="InterPro" id="IPR001005">
    <property type="entry name" value="SANT/Myb"/>
</dbReference>
<keyword evidence="3" id="KW-0805">Transcription regulation</keyword>
<dbReference type="STRING" id="45607.A0A2T0FK65"/>
<keyword evidence="2" id="KW-0156">Chromatin regulator</keyword>
<feature type="region of interest" description="Disordered" evidence="8">
    <location>
        <begin position="1"/>
        <end position="37"/>
    </location>
</feature>
<dbReference type="SUPFAM" id="SSF46689">
    <property type="entry name" value="Homeodomain-like"/>
    <property type="match status" value="2"/>
</dbReference>
<evidence type="ECO:0000313" key="13">
    <source>
        <dbReference type="Proteomes" id="UP000238350"/>
    </source>
</evidence>
<evidence type="ECO:0000256" key="3">
    <source>
        <dbReference type="ARBA" id="ARBA00023015"/>
    </source>
</evidence>
<dbReference type="InterPro" id="IPR032451">
    <property type="entry name" value="SMARCC_C"/>
</dbReference>
<comment type="caution">
    <text evidence="12">The sequence shown here is derived from an EMBL/GenBank/DDBJ whole genome shotgun (WGS) entry which is preliminary data.</text>
</comment>
<dbReference type="FunFam" id="1.10.10.60:FF:000014">
    <property type="entry name" value="SWI/SNF complex subunit SMARCC2 isoform C"/>
    <property type="match status" value="1"/>
</dbReference>
<gene>
    <name evidence="12" type="ORF">B9G98_02985</name>
</gene>
<proteinExistence type="inferred from homology"/>
<sequence>MEEVVKSEPETPASGAVTSTEPVQPSNSSEPAQDEAQLQAQIEERSKHYLARQVYRVIIPSFARWFDREIIHEVEKKGLPEFFSEKNRTKTSEVYLQYRNFMIDTYRLNPTEYLTVTACRRNLAGDVGAIMRVHRFLEAWGLINYQIDPETRPSLVGPQYTGHFQILLDTPRGLEPAMPLSGSEVSTDGKELPATETLAKASSEKAELNTTPLNLELRRSVYDSSADAMALLDENQRKFAALTTRQYTCFTCGEDVSKVRYHNLQSKQLISAMAFTNGLFPSNFTSDDYVKMTQLQLENKQWTDQELLLLLEGIEMYDYDWDAVAYHVGTRSSAACVTKFLQLPIEDPYLVKNASSRLRRRLAGAEEVKVEESSGADNNSTVQLLSEIRDLLAKNPAAVGDKAAKALQDVHGQQLPLLSSAVSMQLEKLELKMAKFDKLEDVLKAQKRELDTARLELYLDRLSLNQQADKVLTTLRQATAESGEEAVRLAEQAVQLARECPKSQVLQDISEPARAAKVPNPTLRPVSLDTPHQYKFWSA</sequence>
<evidence type="ECO:0000259" key="11">
    <source>
        <dbReference type="PROSITE" id="PS51293"/>
    </source>
</evidence>
<evidence type="ECO:0000313" key="12">
    <source>
        <dbReference type="EMBL" id="PRT55365.1"/>
    </source>
</evidence>
<dbReference type="PANTHER" id="PTHR15381">
    <property type="entry name" value="CHONDROITIN SULFATE PROTEOGLYCAN 5 -RELATED"/>
    <property type="match status" value="1"/>
</dbReference>
<dbReference type="GO" id="GO:0006338">
    <property type="term" value="P:chromatin remodeling"/>
    <property type="evidence" value="ECO:0007669"/>
    <property type="project" value="UniProtKB-ARBA"/>
</dbReference>
<evidence type="ECO:0000256" key="6">
    <source>
        <dbReference type="ARBA" id="ARBA00049655"/>
    </source>
</evidence>
<feature type="coiled-coil region" evidence="7">
    <location>
        <begin position="426"/>
        <end position="456"/>
    </location>
</feature>
<dbReference type="GO" id="GO:0016514">
    <property type="term" value="C:SWI/SNF complex"/>
    <property type="evidence" value="ECO:0007669"/>
    <property type="project" value="UniProtKB-ARBA"/>
</dbReference>
<dbReference type="EMBL" id="NDIQ01000021">
    <property type="protein sequence ID" value="PRT55365.1"/>
    <property type="molecule type" value="Genomic_DNA"/>
</dbReference>
<dbReference type="RefSeq" id="XP_024665310.1">
    <property type="nucleotide sequence ID" value="XM_024809542.1"/>
</dbReference>
<evidence type="ECO:0000256" key="8">
    <source>
        <dbReference type="SAM" id="MobiDB-lite"/>
    </source>
</evidence>
<dbReference type="InterPro" id="IPR036388">
    <property type="entry name" value="WH-like_DNA-bd_sf"/>
</dbReference>
<dbReference type="InterPro" id="IPR007526">
    <property type="entry name" value="SWIRM"/>
</dbReference>
<keyword evidence="7" id="KW-0175">Coiled coil</keyword>
<keyword evidence="4" id="KW-0804">Transcription</keyword>
<dbReference type="Gene3D" id="1.10.10.60">
    <property type="entry name" value="Homeodomain-like"/>
    <property type="match status" value="1"/>
</dbReference>
<dbReference type="GeneID" id="36516733"/>
<dbReference type="PANTHER" id="PTHR15381:SF1">
    <property type="entry name" value="CHONDROITIN SULFATE PROTEOGLYCAN 5"/>
    <property type="match status" value="1"/>
</dbReference>
<dbReference type="GO" id="GO:0048858">
    <property type="term" value="P:cell projection morphogenesis"/>
    <property type="evidence" value="ECO:0007669"/>
    <property type="project" value="TreeGrafter"/>
</dbReference>
<dbReference type="Gene3D" id="1.10.10.10">
    <property type="entry name" value="Winged helix-like DNA-binding domain superfamily/Winged helix DNA-binding domain"/>
    <property type="match status" value="1"/>
</dbReference>
<evidence type="ECO:0000256" key="2">
    <source>
        <dbReference type="ARBA" id="ARBA00022853"/>
    </source>
</evidence>
<feature type="domain" description="Myb-like" evidence="9">
    <location>
        <begin position="294"/>
        <end position="344"/>
    </location>
</feature>
<evidence type="ECO:0000256" key="7">
    <source>
        <dbReference type="SAM" id="Coils"/>
    </source>
</evidence>
<protein>
    <submittedName>
        <fullName evidence="12">Chromatin structure-remodeling complex protein RSC8</fullName>
    </submittedName>
</protein>
<feature type="domain" description="SWIRM" evidence="10">
    <location>
        <begin position="57"/>
        <end position="154"/>
    </location>
</feature>
<accession>A0A2T0FK65</accession>
<comment type="similarity">
    <text evidence="6">Belongs to the SMARCC family.</text>
</comment>
<dbReference type="InterPro" id="IPR017884">
    <property type="entry name" value="SANT_dom"/>
</dbReference>